<comment type="subcellular location">
    <subcellularLocation>
        <location evidence="1 10">Cell outer membrane</location>
        <topology evidence="1 10">Multi-pass membrane protein</topology>
    </subcellularLocation>
</comment>
<comment type="similarity">
    <text evidence="10 11">Belongs to the TonB-dependent receptor family.</text>
</comment>
<evidence type="ECO:0000313" key="16">
    <source>
        <dbReference type="Proteomes" id="UP001597049"/>
    </source>
</evidence>
<dbReference type="Pfam" id="PF07715">
    <property type="entry name" value="Plug"/>
    <property type="match status" value="1"/>
</dbReference>
<dbReference type="InterPro" id="IPR023996">
    <property type="entry name" value="TonB-dep_OMP_SusC/RagA"/>
</dbReference>
<dbReference type="NCBIfam" id="TIGR04057">
    <property type="entry name" value="SusC_RagA_signa"/>
    <property type="match status" value="1"/>
</dbReference>
<evidence type="ECO:0000256" key="8">
    <source>
        <dbReference type="ARBA" id="ARBA00023136"/>
    </source>
</evidence>
<feature type="chain" id="PRO_5047226492" evidence="12">
    <location>
        <begin position="23"/>
        <end position="1075"/>
    </location>
</feature>
<dbReference type="Gene3D" id="2.40.170.20">
    <property type="entry name" value="TonB-dependent receptor, beta-barrel domain"/>
    <property type="match status" value="1"/>
</dbReference>
<dbReference type="InterPro" id="IPR023997">
    <property type="entry name" value="TonB-dep_OMP_SusC/RagA_CS"/>
</dbReference>
<keyword evidence="8 10" id="KW-0472">Membrane</keyword>
<dbReference type="InterPro" id="IPR036942">
    <property type="entry name" value="Beta-barrel_TonB_sf"/>
</dbReference>
<dbReference type="EMBL" id="JBHTIV010000009">
    <property type="protein sequence ID" value="MFD0932722.1"/>
    <property type="molecule type" value="Genomic_DNA"/>
</dbReference>
<dbReference type="Pfam" id="PF13715">
    <property type="entry name" value="CarbopepD_reg_2"/>
    <property type="match status" value="1"/>
</dbReference>
<dbReference type="PANTHER" id="PTHR30069:SF53">
    <property type="entry name" value="COLICIN I RECEPTOR-RELATED"/>
    <property type="match status" value="1"/>
</dbReference>
<dbReference type="PROSITE" id="PS52016">
    <property type="entry name" value="TONB_DEPENDENT_REC_3"/>
    <property type="match status" value="1"/>
</dbReference>
<evidence type="ECO:0000256" key="12">
    <source>
        <dbReference type="SAM" id="SignalP"/>
    </source>
</evidence>
<organism evidence="15 16">
    <name type="scientific">Psychroflexus salinarum</name>
    <dbReference type="NCBI Taxonomy" id="546024"/>
    <lineage>
        <taxon>Bacteria</taxon>
        <taxon>Pseudomonadati</taxon>
        <taxon>Bacteroidota</taxon>
        <taxon>Flavobacteriia</taxon>
        <taxon>Flavobacteriales</taxon>
        <taxon>Flavobacteriaceae</taxon>
        <taxon>Psychroflexus</taxon>
    </lineage>
</organism>
<evidence type="ECO:0000259" key="13">
    <source>
        <dbReference type="Pfam" id="PF00593"/>
    </source>
</evidence>
<feature type="domain" description="TonB-dependent receptor-like beta-barrel" evidence="13">
    <location>
        <begin position="445"/>
        <end position="1037"/>
    </location>
</feature>
<keyword evidence="7 11" id="KW-0798">TonB box</keyword>
<dbReference type="InterPro" id="IPR037066">
    <property type="entry name" value="Plug_dom_sf"/>
</dbReference>
<keyword evidence="2 10" id="KW-0813">Transport</keyword>
<evidence type="ECO:0000256" key="1">
    <source>
        <dbReference type="ARBA" id="ARBA00004571"/>
    </source>
</evidence>
<keyword evidence="5 12" id="KW-0732">Signal</keyword>
<reference evidence="16" key="1">
    <citation type="journal article" date="2019" name="Int. J. Syst. Evol. Microbiol.">
        <title>The Global Catalogue of Microorganisms (GCM) 10K type strain sequencing project: providing services to taxonomists for standard genome sequencing and annotation.</title>
        <authorList>
            <consortium name="The Broad Institute Genomics Platform"/>
            <consortium name="The Broad Institute Genome Sequencing Center for Infectious Disease"/>
            <person name="Wu L."/>
            <person name="Ma J."/>
        </authorList>
    </citation>
    <scope>NUCLEOTIDE SEQUENCE [LARGE SCALE GENOMIC DNA]</scope>
    <source>
        <strain evidence="16">CCUG 56752</strain>
    </source>
</reference>
<feature type="signal peptide" evidence="12">
    <location>
        <begin position="1"/>
        <end position="22"/>
    </location>
</feature>
<dbReference type="RefSeq" id="WP_379658026.1">
    <property type="nucleotide sequence ID" value="NZ_JBHTIV010000009.1"/>
</dbReference>
<dbReference type="InterPro" id="IPR039426">
    <property type="entry name" value="TonB-dep_rcpt-like"/>
</dbReference>
<evidence type="ECO:0000256" key="9">
    <source>
        <dbReference type="ARBA" id="ARBA00023237"/>
    </source>
</evidence>
<keyword evidence="16" id="KW-1185">Reference proteome</keyword>
<dbReference type="Gene3D" id="2.170.130.10">
    <property type="entry name" value="TonB-dependent receptor, plug domain"/>
    <property type="match status" value="1"/>
</dbReference>
<evidence type="ECO:0000256" key="7">
    <source>
        <dbReference type="ARBA" id="ARBA00023077"/>
    </source>
</evidence>
<evidence type="ECO:0000256" key="5">
    <source>
        <dbReference type="ARBA" id="ARBA00022729"/>
    </source>
</evidence>
<feature type="domain" description="TonB-dependent receptor plug" evidence="14">
    <location>
        <begin position="114"/>
        <end position="221"/>
    </location>
</feature>
<evidence type="ECO:0000256" key="2">
    <source>
        <dbReference type="ARBA" id="ARBA00022448"/>
    </source>
</evidence>
<sequence length="1075" mass="118522">MKLKINGILTLILVLVVQVTFAQTKTVTGTVTDPDGYPLPGVNVLIDGKGTGTQTDFDGIYSIDASSSDRLVFSYIGFTKQTIQVGAKTEINVQLERGEALDEVVVVGYGTTTKQAFAGSAKQIDAENIASKNFSNVSQSLAGEAAGVTVINTSGQPGTTSQVRIRGFGSVNGNRAPLYVVDGVPFSGSLNSINPNDIKSTTILKDATATAIYGSRGANGVVLITTKSGTAEGNFVEADVKTGVNFQLIDRYDVIESPEQYIGLVWEGLYNRNRVNGLDNAAAIDNANNNLFSPNNVPVGYNMWNAADGGELINPTTRTVNEGITRRYTPKRYAEEAFNVALRKEANIRMGGGDDTSRYFFSTGYLDDQGYAINTGYERITTRLNLQSQVKDWLDIQGNIGYAYSESIQNGQTDGAENLFEFADKMAPIFPVFLRDDNYQLVPDPIFGGNQYDYGSDSGFRDRPNANTLNPIASARYDRAGYENHEINGSFSVNINLSDNLTFETNLGAQYFNRIDKDARNPFYGGGRANQGDLFLQNRQDLIINALQLLRYNNSFGDHNLEVLAAHETNKRETNISNAYKGKVVVPGLYELSNYVQNLQQPFGYTFGRSLESYFSQVNYNYKDTYYLTASIRTDGSSRFTTDKWDTFGSVGGAWILSNEDFLVNNKYLNFLKLKASWGVTGDESGVGFYTGQDLWNQGLLGEDYTFSLREVGNPDLTWEISKMAQVGTEFRLGKYLDVTLDYYRKDTENLIFDRRIPLSTGESIITVNDGELRNQGLEFDISSTLVETADFNLSATLNGASYKNELTRMPIDPSTNEAQVLNRNGIYGYSDGSSIYDFYMREWAGVDSSNGAPLWNQYFNDENGNGILDGSEEAIQSLTPYLDENPEANVAKRVTDDYATATDKYVGKSAIPDVAGAFRLNATYKNFNISTQFTYQIGGYGYDNQYSELMTDRFGAAGNNFHSDILGRWQQPGDITNVPRLADAADVNAASTSTRFLTKSDYFALNNLLVGYTFNQKMLGDTGIKSLNIFVSGDNLFANTVRDGYNPQTRQDGFSGRALYAPLTTLTMGVNVKF</sequence>
<evidence type="ECO:0000256" key="4">
    <source>
        <dbReference type="ARBA" id="ARBA00022692"/>
    </source>
</evidence>
<gene>
    <name evidence="15" type="ORF">ACFQ0R_08975</name>
</gene>
<name>A0ABW3GRM7_9FLAO</name>
<dbReference type="Gene3D" id="2.60.40.1120">
    <property type="entry name" value="Carboxypeptidase-like, regulatory domain"/>
    <property type="match status" value="1"/>
</dbReference>
<evidence type="ECO:0000313" key="15">
    <source>
        <dbReference type="EMBL" id="MFD0932722.1"/>
    </source>
</evidence>
<keyword evidence="3 10" id="KW-1134">Transmembrane beta strand</keyword>
<dbReference type="InterPro" id="IPR012910">
    <property type="entry name" value="Plug_dom"/>
</dbReference>
<protein>
    <submittedName>
        <fullName evidence="15">SusC/RagA family TonB-linked outer membrane protein</fullName>
    </submittedName>
</protein>
<comment type="caution">
    <text evidence="15">The sequence shown here is derived from an EMBL/GenBank/DDBJ whole genome shotgun (WGS) entry which is preliminary data.</text>
</comment>
<dbReference type="PANTHER" id="PTHR30069">
    <property type="entry name" value="TONB-DEPENDENT OUTER MEMBRANE RECEPTOR"/>
    <property type="match status" value="1"/>
</dbReference>
<evidence type="ECO:0000256" key="6">
    <source>
        <dbReference type="ARBA" id="ARBA00023065"/>
    </source>
</evidence>
<dbReference type="Pfam" id="PF00593">
    <property type="entry name" value="TonB_dep_Rec_b-barrel"/>
    <property type="match status" value="1"/>
</dbReference>
<dbReference type="SUPFAM" id="SSF49464">
    <property type="entry name" value="Carboxypeptidase regulatory domain-like"/>
    <property type="match status" value="1"/>
</dbReference>
<dbReference type="NCBIfam" id="TIGR04056">
    <property type="entry name" value="OMP_RagA_SusC"/>
    <property type="match status" value="1"/>
</dbReference>
<evidence type="ECO:0000256" key="3">
    <source>
        <dbReference type="ARBA" id="ARBA00022452"/>
    </source>
</evidence>
<keyword evidence="4 10" id="KW-0812">Transmembrane</keyword>
<dbReference type="InterPro" id="IPR008969">
    <property type="entry name" value="CarboxyPept-like_regulatory"/>
</dbReference>
<dbReference type="SUPFAM" id="SSF56935">
    <property type="entry name" value="Porins"/>
    <property type="match status" value="1"/>
</dbReference>
<accession>A0ABW3GRM7</accession>
<keyword evidence="9 10" id="KW-0998">Cell outer membrane</keyword>
<evidence type="ECO:0000256" key="11">
    <source>
        <dbReference type="RuleBase" id="RU003357"/>
    </source>
</evidence>
<dbReference type="Proteomes" id="UP001597049">
    <property type="component" value="Unassembled WGS sequence"/>
</dbReference>
<keyword evidence="6" id="KW-0406">Ion transport</keyword>
<evidence type="ECO:0000256" key="10">
    <source>
        <dbReference type="PROSITE-ProRule" id="PRU01360"/>
    </source>
</evidence>
<dbReference type="InterPro" id="IPR000531">
    <property type="entry name" value="Beta-barrel_TonB"/>
</dbReference>
<proteinExistence type="inferred from homology"/>
<evidence type="ECO:0000259" key="14">
    <source>
        <dbReference type="Pfam" id="PF07715"/>
    </source>
</evidence>